<evidence type="ECO:0000256" key="1">
    <source>
        <dbReference type="SAM" id="MobiDB-lite"/>
    </source>
</evidence>
<reference evidence="2" key="1">
    <citation type="submission" date="2021-06" db="EMBL/GenBank/DDBJ databases">
        <authorList>
            <person name="Kallberg Y."/>
            <person name="Tangrot J."/>
            <person name="Rosling A."/>
        </authorList>
    </citation>
    <scope>NUCLEOTIDE SEQUENCE</scope>
    <source>
        <strain evidence="2">IA702</strain>
    </source>
</reference>
<dbReference type="EMBL" id="CAJVPJ010000692">
    <property type="protein sequence ID" value="CAG8549517.1"/>
    <property type="molecule type" value="Genomic_DNA"/>
</dbReference>
<feature type="region of interest" description="Disordered" evidence="1">
    <location>
        <begin position="199"/>
        <end position="229"/>
    </location>
</feature>
<organism evidence="2 3">
    <name type="scientific">Paraglomus occultum</name>
    <dbReference type="NCBI Taxonomy" id="144539"/>
    <lineage>
        <taxon>Eukaryota</taxon>
        <taxon>Fungi</taxon>
        <taxon>Fungi incertae sedis</taxon>
        <taxon>Mucoromycota</taxon>
        <taxon>Glomeromycotina</taxon>
        <taxon>Glomeromycetes</taxon>
        <taxon>Paraglomerales</taxon>
        <taxon>Paraglomeraceae</taxon>
        <taxon>Paraglomus</taxon>
    </lineage>
</organism>
<name>A0A9N9AYD8_9GLOM</name>
<proteinExistence type="predicted"/>
<dbReference type="AlphaFoldDB" id="A0A9N9AYD8"/>
<sequence>MSTHQIKASSTVDLVSDAAQRRKRIDSGFFEDLDIIAIGSDTKCSDSAAENVNITDRSVTVPGVSFASYTGLYTITIARSHRKVTSEAQWGPLEDYFPPISCPNASSAAITTTTTAHDSVESESCDNDDLSGNLSPSQQPPVSPQFTQDLPFEYVLTLEDRSKVPLWRRLRDNPELGKAWTTRPLEFFLPRATKNKNTDTGCGIKKGLGANMKKNKRSRTLPEQNVKPASSLKPKLFAAATSITHTTKITIEQSTKRPQRAPKKPAVPMQKPISTSVKVSASNKVSIQKVLHSPRDRPETGIKRMVLEKAKNAARKIGEKSVGKCQKSMESKNAARTTKKNLNVMTVEKNALW</sequence>
<feature type="region of interest" description="Disordered" evidence="1">
    <location>
        <begin position="251"/>
        <end position="280"/>
    </location>
</feature>
<evidence type="ECO:0000313" key="3">
    <source>
        <dbReference type="Proteomes" id="UP000789572"/>
    </source>
</evidence>
<protein>
    <submittedName>
        <fullName evidence="2">10551_t:CDS:1</fullName>
    </submittedName>
</protein>
<gene>
    <name evidence="2" type="ORF">POCULU_LOCUS4946</name>
</gene>
<dbReference type="OrthoDB" id="10347276at2759"/>
<accession>A0A9N9AYD8</accession>
<dbReference type="Proteomes" id="UP000789572">
    <property type="component" value="Unassembled WGS sequence"/>
</dbReference>
<keyword evidence="3" id="KW-1185">Reference proteome</keyword>
<comment type="caution">
    <text evidence="2">The sequence shown here is derived from an EMBL/GenBank/DDBJ whole genome shotgun (WGS) entry which is preliminary data.</text>
</comment>
<feature type="region of interest" description="Disordered" evidence="1">
    <location>
        <begin position="113"/>
        <end position="145"/>
    </location>
</feature>
<evidence type="ECO:0000313" key="2">
    <source>
        <dbReference type="EMBL" id="CAG8549517.1"/>
    </source>
</evidence>